<proteinExistence type="predicted"/>
<comment type="caution">
    <text evidence="1">The sequence shown here is derived from an EMBL/GenBank/DDBJ whole genome shotgun (WGS) entry which is preliminary data.</text>
</comment>
<sequence>MKSHECDFACNNTEIGRYARKVEPFSAQYNELTTSLKGKRFVAYYTRDCYIL</sequence>
<reference evidence="1 2" key="1">
    <citation type="submission" date="2018-08" db="EMBL/GenBank/DDBJ databases">
        <title>Complete genomic analysis of a Citrobacter pasteurii isolated from cockles (Cerastoderma edule) containing a new chromosomic qnrB allele.</title>
        <authorList>
            <person name="Rodrigues A."/>
            <person name="Baptista T."/>
            <person name="Quesada A."/>
            <person name="Campos M.J."/>
        </authorList>
    </citation>
    <scope>NUCLEOTIDE SEQUENCE [LARGE SCALE GENOMIC DNA]</scope>
    <source>
        <strain evidence="1 2">BA18</strain>
    </source>
</reference>
<protein>
    <submittedName>
        <fullName evidence="1">Aldose epimerase</fullName>
    </submittedName>
</protein>
<dbReference type="EMBL" id="QRDC01000004">
    <property type="protein sequence ID" value="KAA1279757.1"/>
    <property type="molecule type" value="Genomic_DNA"/>
</dbReference>
<evidence type="ECO:0000313" key="1">
    <source>
        <dbReference type="EMBL" id="KAA1279757.1"/>
    </source>
</evidence>
<dbReference type="AlphaFoldDB" id="A0A6N6K733"/>
<accession>A0A6N6K733</accession>
<gene>
    <name evidence="1" type="ORF">DXF85_05510</name>
</gene>
<name>A0A6N6K733_9ENTR</name>
<dbReference type="Proteomes" id="UP000468420">
    <property type="component" value="Unassembled WGS sequence"/>
</dbReference>
<evidence type="ECO:0000313" key="2">
    <source>
        <dbReference type="Proteomes" id="UP000468420"/>
    </source>
</evidence>
<dbReference type="KEGG" id="cpar:CUC49_11475"/>
<organism evidence="1 2">
    <name type="scientific">Citrobacter pasteurii</name>
    <dbReference type="NCBI Taxonomy" id="1563222"/>
    <lineage>
        <taxon>Bacteria</taxon>
        <taxon>Pseudomonadati</taxon>
        <taxon>Pseudomonadota</taxon>
        <taxon>Gammaproteobacteria</taxon>
        <taxon>Enterobacterales</taxon>
        <taxon>Enterobacteriaceae</taxon>
        <taxon>Citrobacter</taxon>
    </lineage>
</organism>